<feature type="domain" description="MIP18 family-like" evidence="7">
    <location>
        <begin position="8"/>
        <end position="70"/>
    </location>
</feature>
<keyword evidence="2 6" id="KW-0547">Nucleotide-binding</keyword>
<dbReference type="GO" id="GO:0016887">
    <property type="term" value="F:ATP hydrolysis activity"/>
    <property type="evidence" value="ECO:0007669"/>
    <property type="project" value="UniProtKB-UniRule"/>
</dbReference>
<name>C7M2F9_ACIFD</name>
<accession>C7M2F9</accession>
<reference evidence="8 9" key="1">
    <citation type="journal article" date="2009" name="Stand. Genomic Sci.">
        <title>Complete genome sequence of Acidimicrobium ferrooxidans type strain (ICP).</title>
        <authorList>
            <person name="Clum A."/>
            <person name="Nolan M."/>
            <person name="Lang E."/>
            <person name="Glavina Del Rio T."/>
            <person name="Tice H."/>
            <person name="Copeland A."/>
            <person name="Cheng J.F."/>
            <person name="Lucas S."/>
            <person name="Chen F."/>
            <person name="Bruce D."/>
            <person name="Goodwin L."/>
            <person name="Pitluck S."/>
            <person name="Ivanova N."/>
            <person name="Mavrommatis K."/>
            <person name="Mikhailova N."/>
            <person name="Pati A."/>
            <person name="Chen A."/>
            <person name="Palaniappan K."/>
            <person name="Goker M."/>
            <person name="Spring S."/>
            <person name="Land M."/>
            <person name="Hauser L."/>
            <person name="Chang Y.J."/>
            <person name="Jeffries C.C."/>
            <person name="Chain P."/>
            <person name="Bristow J."/>
            <person name="Eisen J.A."/>
            <person name="Markowitz V."/>
            <person name="Hugenholtz P."/>
            <person name="Kyrpides N.C."/>
            <person name="Klenk H.P."/>
            <person name="Lapidus A."/>
        </authorList>
    </citation>
    <scope>NUCLEOTIDE SEQUENCE [LARGE SCALE GENOMIC DNA]</scope>
    <source>
        <strain evidence="9">DSM 10331 / JCM 15462 / NBRC 103882 / ICP</strain>
    </source>
</reference>
<sequence length="368" mass="39067">MTAGVDIDELRARIGAIRDPELDATLSELGMLGDVTVTATTVRVGIALTTLGCPARARFRGEIGAIVDELAPGRSLIVDETELDHAGRARAMRAARAAAQRRAEVPAALLGTDVIAVASGKGGVGKSTVAHALARALTHGGNAVGLLDADIWGFSQPHLTERRERLVARGTSDRWEIEPARIEVDDGELRLVSMGLLVDDADDAIMWRGPMLARALEHFVADVAWGQPSTLVVDLPPGTGDVPLALARLLPDARVVVVTTPSPLAVEVAVRAGTFARKANLDVLGVIENLSWLRCEHGDLIRPFGEGGGTLLAQRLGVPLLATLPIGLVDDDVRVVAETITRELAARSDHCSARLWAYARLAQPQNDR</sequence>
<gene>
    <name evidence="8" type="ordered locus">Afer_0234</name>
</gene>
<comment type="similarity">
    <text evidence="6">Belongs to the Mrp/NBP35 ATP-binding proteins family.</text>
</comment>
<dbReference type="InterPro" id="IPR002744">
    <property type="entry name" value="MIP18-like"/>
</dbReference>
<dbReference type="HAMAP" id="MF_02040">
    <property type="entry name" value="Mrp_NBP35"/>
    <property type="match status" value="1"/>
</dbReference>
<dbReference type="KEGG" id="afo:Afer_0234"/>
<dbReference type="Proteomes" id="UP000000771">
    <property type="component" value="Chromosome"/>
</dbReference>
<dbReference type="SUPFAM" id="SSF52540">
    <property type="entry name" value="P-loop containing nucleoside triphosphate hydrolases"/>
    <property type="match status" value="1"/>
</dbReference>
<dbReference type="GO" id="GO:0016226">
    <property type="term" value="P:iron-sulfur cluster assembly"/>
    <property type="evidence" value="ECO:0007669"/>
    <property type="project" value="InterPro"/>
</dbReference>
<dbReference type="STRING" id="525909.Afer_0234"/>
<keyword evidence="3 6" id="KW-0067">ATP-binding</keyword>
<dbReference type="Gene3D" id="3.30.300.130">
    <property type="entry name" value="Fe-S cluster assembly (FSCA)"/>
    <property type="match status" value="1"/>
</dbReference>
<comment type="subunit">
    <text evidence="6">Homodimer.</text>
</comment>
<evidence type="ECO:0000256" key="6">
    <source>
        <dbReference type="HAMAP-Rule" id="MF_02040"/>
    </source>
</evidence>
<dbReference type="GO" id="GO:0005524">
    <property type="term" value="F:ATP binding"/>
    <property type="evidence" value="ECO:0007669"/>
    <property type="project" value="UniProtKB-UniRule"/>
</dbReference>
<dbReference type="CDD" id="cd02037">
    <property type="entry name" value="Mrp_NBP35"/>
    <property type="match status" value="1"/>
</dbReference>
<evidence type="ECO:0000256" key="2">
    <source>
        <dbReference type="ARBA" id="ARBA00022741"/>
    </source>
</evidence>
<keyword evidence="9" id="KW-1185">Reference proteome</keyword>
<dbReference type="EMBL" id="CP001631">
    <property type="protein sequence ID" value="ACU53203.1"/>
    <property type="molecule type" value="Genomic_DNA"/>
</dbReference>
<keyword evidence="1 6" id="KW-0479">Metal-binding</keyword>
<dbReference type="InterPro" id="IPR019591">
    <property type="entry name" value="Mrp/NBP35_ATP-bd"/>
</dbReference>
<dbReference type="PANTHER" id="PTHR42961">
    <property type="entry name" value="IRON-SULFUR PROTEIN NUBPL"/>
    <property type="match status" value="1"/>
</dbReference>
<dbReference type="RefSeq" id="WP_015797708.1">
    <property type="nucleotide sequence ID" value="NC_013124.1"/>
</dbReference>
<evidence type="ECO:0000256" key="5">
    <source>
        <dbReference type="ARBA" id="ARBA00023014"/>
    </source>
</evidence>
<protein>
    <recommendedName>
        <fullName evidence="6">Iron-sulfur cluster carrier protein</fullName>
    </recommendedName>
</protein>
<dbReference type="InterPro" id="IPR044304">
    <property type="entry name" value="NUBPL-like"/>
</dbReference>
<evidence type="ECO:0000256" key="3">
    <source>
        <dbReference type="ARBA" id="ARBA00022840"/>
    </source>
</evidence>
<evidence type="ECO:0000259" key="7">
    <source>
        <dbReference type="Pfam" id="PF01883"/>
    </source>
</evidence>
<dbReference type="InterPro" id="IPR027417">
    <property type="entry name" value="P-loop_NTPase"/>
</dbReference>
<evidence type="ECO:0000256" key="1">
    <source>
        <dbReference type="ARBA" id="ARBA00022723"/>
    </source>
</evidence>
<dbReference type="GO" id="GO:0046872">
    <property type="term" value="F:metal ion binding"/>
    <property type="evidence" value="ECO:0007669"/>
    <property type="project" value="UniProtKB-KW"/>
</dbReference>
<dbReference type="eggNOG" id="COG0489">
    <property type="taxonomic scope" value="Bacteria"/>
</dbReference>
<evidence type="ECO:0000313" key="8">
    <source>
        <dbReference type="EMBL" id="ACU53203.1"/>
    </source>
</evidence>
<dbReference type="Gene3D" id="3.40.50.300">
    <property type="entry name" value="P-loop containing nucleotide triphosphate hydrolases"/>
    <property type="match status" value="1"/>
</dbReference>
<dbReference type="PANTHER" id="PTHR42961:SF2">
    <property type="entry name" value="IRON-SULFUR PROTEIN NUBPL"/>
    <property type="match status" value="1"/>
</dbReference>
<dbReference type="InterPro" id="IPR034904">
    <property type="entry name" value="FSCA_dom_sf"/>
</dbReference>
<dbReference type="GO" id="GO:0051539">
    <property type="term" value="F:4 iron, 4 sulfur cluster binding"/>
    <property type="evidence" value="ECO:0007669"/>
    <property type="project" value="TreeGrafter"/>
</dbReference>
<dbReference type="Pfam" id="PF10609">
    <property type="entry name" value="ParA"/>
    <property type="match status" value="1"/>
</dbReference>
<feature type="binding site" evidence="6">
    <location>
        <begin position="120"/>
        <end position="127"/>
    </location>
    <ligand>
        <name>ATP</name>
        <dbReference type="ChEBI" id="CHEBI:30616"/>
    </ligand>
</feature>
<keyword evidence="4 6" id="KW-0408">Iron</keyword>
<keyword evidence="6" id="KW-0378">Hydrolase</keyword>
<evidence type="ECO:0000256" key="4">
    <source>
        <dbReference type="ARBA" id="ARBA00023004"/>
    </source>
</evidence>
<dbReference type="OrthoDB" id="9809679at2"/>
<keyword evidence="5 6" id="KW-0411">Iron-sulfur</keyword>
<organism evidence="8 9">
    <name type="scientific">Acidimicrobium ferrooxidans (strain DSM 10331 / JCM 15462 / NBRC 103882 / ICP)</name>
    <dbReference type="NCBI Taxonomy" id="525909"/>
    <lineage>
        <taxon>Bacteria</taxon>
        <taxon>Bacillati</taxon>
        <taxon>Actinomycetota</taxon>
        <taxon>Acidimicrobiia</taxon>
        <taxon>Acidimicrobiales</taxon>
        <taxon>Acidimicrobiaceae</taxon>
        <taxon>Acidimicrobium</taxon>
    </lineage>
</organism>
<dbReference type="Pfam" id="PF01883">
    <property type="entry name" value="FeS_assembly_P"/>
    <property type="match status" value="1"/>
</dbReference>
<dbReference type="HOGENOM" id="CLU_024839_0_0_11"/>
<proteinExistence type="inferred from homology"/>
<dbReference type="AlphaFoldDB" id="C7M2F9"/>
<dbReference type="InterPro" id="IPR033756">
    <property type="entry name" value="YlxH/NBP35"/>
</dbReference>
<dbReference type="SUPFAM" id="SSF117916">
    <property type="entry name" value="Fe-S cluster assembly (FSCA) domain-like"/>
    <property type="match status" value="1"/>
</dbReference>
<comment type="function">
    <text evidence="6">Binds and transfers iron-sulfur (Fe-S) clusters to target apoproteins. Can hydrolyze ATP.</text>
</comment>
<evidence type="ECO:0000313" key="9">
    <source>
        <dbReference type="Proteomes" id="UP000000771"/>
    </source>
</evidence>
<dbReference type="GO" id="GO:0140663">
    <property type="term" value="F:ATP-dependent FeS chaperone activity"/>
    <property type="evidence" value="ECO:0007669"/>
    <property type="project" value="InterPro"/>
</dbReference>